<dbReference type="FunFam" id="3.30.565.10:FF:000002">
    <property type="entry name" value="DNA gyrase subunit B"/>
    <property type="match status" value="1"/>
</dbReference>
<dbReference type="InterPro" id="IPR006171">
    <property type="entry name" value="TOPRIM_dom"/>
</dbReference>
<comment type="subunit">
    <text evidence="11">Heterotetramer, composed of two GyrA and two GyrB chains. In the heterotetramer, GyrA contains the active site tyrosine that forms a transient covalent intermediate with DNA, while GyrB binds cofactors and catalyzes ATP hydrolysis.</text>
</comment>
<evidence type="ECO:0000256" key="10">
    <source>
        <dbReference type="ARBA" id="ARBA00063644"/>
    </source>
</evidence>
<dbReference type="CDD" id="cd03366">
    <property type="entry name" value="TOPRIM_TopoIIA_GyrB"/>
    <property type="match status" value="1"/>
</dbReference>
<sequence>MSIVEEQNLDQYGADQIQVLEGLEAVRKRPGMYIGSTASKGLHHLVWEIVDNSIDEALAGYADHIQVTIEEDNWIKVTDNGRGIPVDIQKKMGRPAVEVILTVLHAGGKFGGGGYKVSGGLHGVGSSVVNALSSTLEVYVHKEGKIHHQAYHRGVPAFDLKVIGETEETGTVIRFKADSEIFTETTVYEYEILQKRIRELAFLNKGIKIEIKDERDKEEIRHDVYHYEGGIKSYVELLNKSKEVLFPEPIYIHDNRDEIEVEISIQYNNGYSTNLLSYANNIHTYEGGTHEDGFKRALTRVINSYGVKNKLIKEADEKLSGEDVREGITAIVSIKHGDPQFEGQTKTKLGNTEVRQITDNLFAENFERFLLENPPIARIIVEKGIMASRARLAAKKAREVTRRKSGLEISSLPGKLADCSSKDPSISELYIVEGDSAGGSAKSGRDSKTQAILPLRGKILNVEKARLDRILGNNEIRSMITAMGTGIGGEFDISKARYHKIVIMTDADVDGAHIRTLLLTFFYRFMRPLLEAGYIYIAQPPLFKVEQGKKKYYVYNERELDKLRKELPTTPKWQLARYKGLGEMNADQLWETTMNPEHRSMLQVTLSDAIEADEVFEMLMGDVVEHRRTFIEENAEYANVDV</sequence>
<dbReference type="Pfam" id="PF02518">
    <property type="entry name" value="HATPase_c"/>
    <property type="match status" value="1"/>
</dbReference>
<dbReference type="Gene3D" id="3.30.230.10">
    <property type="match status" value="1"/>
</dbReference>
<comment type="catalytic activity">
    <reaction evidence="1 11">
        <text>ATP-dependent breakage, passage and rejoining of double-stranded DNA.</text>
        <dbReference type="EC" id="5.6.2.2"/>
    </reaction>
</comment>
<dbReference type="PROSITE" id="PS00177">
    <property type="entry name" value="TOPOISOMERASE_II"/>
    <property type="match status" value="1"/>
</dbReference>
<dbReference type="GO" id="GO:0005737">
    <property type="term" value="C:cytoplasm"/>
    <property type="evidence" value="ECO:0007669"/>
    <property type="project" value="UniProtKB-SubCell"/>
</dbReference>
<dbReference type="PROSITE" id="PS50880">
    <property type="entry name" value="TOPRIM"/>
    <property type="match status" value="1"/>
</dbReference>
<keyword evidence="3 11" id="KW-0479">Metal-binding</keyword>
<comment type="subcellular location">
    <subcellularLocation>
        <location evidence="11">Cytoplasm</location>
    </subcellularLocation>
</comment>
<feature type="site" description="Interaction with DNA" evidence="11">
    <location>
        <position position="461"/>
    </location>
</feature>
<dbReference type="HAMAP" id="MF_01898">
    <property type="entry name" value="GyrB"/>
    <property type="match status" value="1"/>
</dbReference>
<dbReference type="NCBIfam" id="NF004189">
    <property type="entry name" value="PRK05644.1"/>
    <property type="match status" value="1"/>
</dbReference>
<dbReference type="GO" id="GO:0005694">
    <property type="term" value="C:chromosome"/>
    <property type="evidence" value="ECO:0007669"/>
    <property type="project" value="InterPro"/>
</dbReference>
<feature type="binding site" evidence="11">
    <location>
        <position position="433"/>
    </location>
    <ligand>
        <name>Mg(2+)</name>
        <dbReference type="ChEBI" id="CHEBI:18420"/>
        <label>1</label>
        <note>catalytic</note>
    </ligand>
</feature>
<evidence type="ECO:0000256" key="7">
    <source>
        <dbReference type="ARBA" id="ARBA00023029"/>
    </source>
</evidence>
<organism evidence="13 14">
    <name type="scientific">Macrococcoides canis</name>
    <dbReference type="NCBI Taxonomy" id="1855823"/>
    <lineage>
        <taxon>Bacteria</taxon>
        <taxon>Bacillati</taxon>
        <taxon>Bacillota</taxon>
        <taxon>Bacilli</taxon>
        <taxon>Bacillales</taxon>
        <taxon>Staphylococcaceae</taxon>
        <taxon>Macrococcoides</taxon>
    </lineage>
</organism>
<comment type="cofactor">
    <cofactor evidence="11">
        <name>Mg(2+)</name>
        <dbReference type="ChEBI" id="CHEBI:18420"/>
    </cofactor>
    <cofactor evidence="11">
        <name>Mn(2+)</name>
        <dbReference type="ChEBI" id="CHEBI:29035"/>
    </cofactor>
    <cofactor evidence="11">
        <name>Ca(2+)</name>
        <dbReference type="ChEBI" id="CHEBI:29108"/>
    </cofactor>
    <text evidence="11">Binds two Mg(2+) per subunit. The magnesium ions form salt bridges with both the protein and the DNA. Can also accept other divalent metal cations, such as Mn(2+) or Ca(2+).</text>
</comment>
<dbReference type="Pfam" id="PF00986">
    <property type="entry name" value="DNA_gyraseB_C"/>
    <property type="match status" value="1"/>
</dbReference>
<dbReference type="GO" id="GO:0046872">
    <property type="term" value="F:metal ion binding"/>
    <property type="evidence" value="ECO:0007669"/>
    <property type="project" value="UniProtKB-KW"/>
</dbReference>
<keyword evidence="4 11" id="KW-0547">Nucleotide-binding</keyword>
<evidence type="ECO:0000256" key="2">
    <source>
        <dbReference type="ARBA" id="ARBA00010708"/>
    </source>
</evidence>
<dbReference type="PANTHER" id="PTHR45866:SF1">
    <property type="entry name" value="DNA GYRASE SUBUNIT B, MITOCHONDRIAL"/>
    <property type="match status" value="1"/>
</dbReference>
<feature type="binding site" evidence="11">
    <location>
        <position position="506"/>
    </location>
    <ligand>
        <name>Mg(2+)</name>
        <dbReference type="ChEBI" id="CHEBI:18420"/>
        <label>2</label>
    </ligand>
</feature>
<dbReference type="GO" id="GO:0005524">
    <property type="term" value="F:ATP binding"/>
    <property type="evidence" value="ECO:0007669"/>
    <property type="project" value="UniProtKB-UniRule"/>
</dbReference>
<dbReference type="InterPro" id="IPR000565">
    <property type="entry name" value="Topo_IIA_B"/>
</dbReference>
<dbReference type="InterPro" id="IPR011557">
    <property type="entry name" value="GyrB"/>
</dbReference>
<dbReference type="InterPro" id="IPR013759">
    <property type="entry name" value="Topo_IIA_B_C"/>
</dbReference>
<keyword evidence="9 11" id="KW-0413">Isomerase</keyword>
<feature type="binding site" evidence="11">
    <location>
        <position position="506"/>
    </location>
    <ligand>
        <name>Mg(2+)</name>
        <dbReference type="ChEBI" id="CHEBI:18420"/>
        <label>1</label>
        <note>catalytic</note>
    </ligand>
</feature>
<comment type="similarity">
    <text evidence="2 11">Belongs to the type II topoisomerase GyrB family.</text>
</comment>
<dbReference type="SUPFAM" id="SSF55874">
    <property type="entry name" value="ATPase domain of HSP90 chaperone/DNA topoisomerase II/histidine kinase"/>
    <property type="match status" value="1"/>
</dbReference>
<keyword evidence="11" id="KW-0963">Cytoplasm</keyword>
<comment type="subunit">
    <text evidence="10">Heterotetramer composed of ParC and ParE.</text>
</comment>
<dbReference type="NCBIfam" id="NF011501">
    <property type="entry name" value="PRK14939.1"/>
    <property type="match status" value="1"/>
</dbReference>
<dbReference type="Pfam" id="PF01751">
    <property type="entry name" value="Toprim"/>
    <property type="match status" value="1"/>
</dbReference>
<evidence type="ECO:0000313" key="13">
    <source>
        <dbReference type="EMBL" id="QIH77061.1"/>
    </source>
</evidence>
<dbReference type="SMART" id="SM00387">
    <property type="entry name" value="HATPase_c"/>
    <property type="match status" value="1"/>
</dbReference>
<reference evidence="13" key="1">
    <citation type="journal article" date="2020" name="Antimicrob. Agents Chemother.">
        <title>The novel macrolide resistance genes mef(D), msr(F) and msr(H) are present on resistance islands in Macrococcus canis, Macrococcus caseolyticus and Staphylococcus aureus.</title>
        <authorList>
            <person name="Schwendener S."/>
            <person name="Dona V."/>
            <person name="Perreten V."/>
        </authorList>
    </citation>
    <scope>NUCLEOTIDE SEQUENCE</scope>
    <source>
        <strain evidence="13">Epi0076A</strain>
    </source>
</reference>
<dbReference type="InterPro" id="IPR013760">
    <property type="entry name" value="Topo_IIA-like_dom_sf"/>
</dbReference>
<dbReference type="InterPro" id="IPR002288">
    <property type="entry name" value="DNA_gyrase_B_C"/>
</dbReference>
<feature type="binding site" evidence="11">
    <location>
        <position position="508"/>
    </location>
    <ligand>
        <name>Mg(2+)</name>
        <dbReference type="ChEBI" id="CHEBI:18420"/>
        <label>2</label>
    </ligand>
</feature>
<dbReference type="InterPro" id="IPR034160">
    <property type="entry name" value="TOPRIM_GyrB"/>
</dbReference>
<gene>
    <name evidence="11 13" type="primary">gyrB</name>
    <name evidence="13" type="ORF">GTN30_00045</name>
</gene>
<dbReference type="PANTHER" id="PTHR45866">
    <property type="entry name" value="DNA GYRASE/TOPOISOMERASE SUBUNIT B"/>
    <property type="match status" value="1"/>
</dbReference>
<comment type="function">
    <text evidence="11">A type II topoisomerase that negatively supercoils closed circular double-stranded (ds) DNA in an ATP-dependent manner to modulate DNA topology and maintain chromosomes in an underwound state. Negative supercoiling favors strand separation, and DNA replication, transcription, recombination and repair, all of which involve strand separation. Also able to catalyze the interconversion of other topological isomers of dsDNA rings, including catenanes and knotted rings. Type II topoisomerases break and join 2 DNA strands simultaneously in an ATP-dependent manner.</text>
</comment>
<evidence type="ECO:0000256" key="6">
    <source>
        <dbReference type="ARBA" id="ARBA00022842"/>
    </source>
</evidence>
<keyword evidence="5 11" id="KW-0067">ATP-binding</keyword>
<proteinExistence type="inferred from homology"/>
<dbReference type="InterPro" id="IPR018522">
    <property type="entry name" value="TopoIIA_CS"/>
</dbReference>
<dbReference type="EC" id="5.6.2.2" evidence="11"/>
<dbReference type="InterPro" id="IPR001241">
    <property type="entry name" value="Topo_IIA"/>
</dbReference>
<keyword evidence="8" id="KW-0238">DNA-binding</keyword>
<dbReference type="InterPro" id="IPR020568">
    <property type="entry name" value="Ribosomal_Su5_D2-typ_SF"/>
</dbReference>
<evidence type="ECO:0000256" key="8">
    <source>
        <dbReference type="ARBA" id="ARBA00023125"/>
    </source>
</evidence>
<dbReference type="InterPro" id="IPR036890">
    <property type="entry name" value="HATPase_C_sf"/>
</dbReference>
<dbReference type="RefSeq" id="WP_174804811.1">
    <property type="nucleotide sequence ID" value="NZ_CP047363.1"/>
</dbReference>
<dbReference type="CDD" id="cd00822">
    <property type="entry name" value="TopoII_Trans_DNA_gyrase"/>
    <property type="match status" value="1"/>
</dbReference>
<name>A0AAE6WYD4_9STAP</name>
<dbReference type="SUPFAM" id="SSF56719">
    <property type="entry name" value="Type II DNA topoisomerase"/>
    <property type="match status" value="1"/>
</dbReference>
<evidence type="ECO:0000256" key="4">
    <source>
        <dbReference type="ARBA" id="ARBA00022741"/>
    </source>
</evidence>
<dbReference type="PRINTS" id="PR00418">
    <property type="entry name" value="TPI2FAMILY"/>
</dbReference>
<dbReference type="Proteomes" id="UP000501122">
    <property type="component" value="Chromosome"/>
</dbReference>
<feature type="domain" description="Toprim" evidence="12">
    <location>
        <begin position="427"/>
        <end position="541"/>
    </location>
</feature>
<dbReference type="SUPFAM" id="SSF54211">
    <property type="entry name" value="Ribosomal protein S5 domain 2-like"/>
    <property type="match status" value="1"/>
</dbReference>
<dbReference type="AlphaFoldDB" id="A0AAE6WYD4"/>
<dbReference type="FunFam" id="3.40.50.670:FF:000002">
    <property type="entry name" value="DNA gyrase subunit B"/>
    <property type="match status" value="1"/>
</dbReference>
<dbReference type="Gene3D" id="3.30.565.10">
    <property type="entry name" value="Histidine kinase-like ATPase, C-terminal domain"/>
    <property type="match status" value="1"/>
</dbReference>
<dbReference type="Pfam" id="PF00204">
    <property type="entry name" value="DNA_gyraseB"/>
    <property type="match status" value="1"/>
</dbReference>
<evidence type="ECO:0000256" key="9">
    <source>
        <dbReference type="ARBA" id="ARBA00023235"/>
    </source>
</evidence>
<dbReference type="InterPro" id="IPR003594">
    <property type="entry name" value="HATPase_dom"/>
</dbReference>
<evidence type="ECO:0000256" key="3">
    <source>
        <dbReference type="ARBA" id="ARBA00022723"/>
    </source>
</evidence>
<evidence type="ECO:0000259" key="12">
    <source>
        <dbReference type="PROSITE" id="PS50880"/>
    </source>
</evidence>
<evidence type="ECO:0000256" key="11">
    <source>
        <dbReference type="HAMAP-Rule" id="MF_01898"/>
    </source>
</evidence>
<dbReference type="PRINTS" id="PR01159">
    <property type="entry name" value="DNAGYRASEB"/>
</dbReference>
<dbReference type="GO" id="GO:0006261">
    <property type="term" value="P:DNA-templated DNA replication"/>
    <property type="evidence" value="ECO:0007669"/>
    <property type="project" value="UniProtKB-UniRule"/>
</dbReference>
<dbReference type="InterPro" id="IPR014721">
    <property type="entry name" value="Ribsml_uS5_D2-typ_fold_subgr"/>
</dbReference>
<evidence type="ECO:0000313" key="14">
    <source>
        <dbReference type="Proteomes" id="UP000501122"/>
    </source>
</evidence>
<dbReference type="Gene3D" id="3.40.50.670">
    <property type="match status" value="1"/>
</dbReference>
<keyword evidence="6 11" id="KW-0460">Magnesium</keyword>
<dbReference type="SMART" id="SM00433">
    <property type="entry name" value="TOP2c"/>
    <property type="match status" value="1"/>
</dbReference>
<dbReference type="GO" id="GO:0003677">
    <property type="term" value="F:DNA binding"/>
    <property type="evidence" value="ECO:0007669"/>
    <property type="project" value="UniProtKB-KW"/>
</dbReference>
<dbReference type="InterPro" id="IPR013506">
    <property type="entry name" value="Topo_IIA_bsu_dom2"/>
</dbReference>
<keyword evidence="7 11" id="KW-0799">Topoisomerase</keyword>
<dbReference type="CDD" id="cd16928">
    <property type="entry name" value="HATPase_GyrB-like"/>
    <property type="match status" value="1"/>
</dbReference>
<dbReference type="EMBL" id="CP047363">
    <property type="protein sequence ID" value="QIH77061.1"/>
    <property type="molecule type" value="Genomic_DNA"/>
</dbReference>
<comment type="miscellaneous">
    <text evidence="11">Few gyrases are as efficient as E.coli at forming negative supercoils. Not all organisms have 2 type II topoisomerases; in organisms with a single type II topoisomerase this enzyme also has to decatenate newly replicated chromosomes.</text>
</comment>
<feature type="site" description="Interaction with DNA" evidence="11">
    <location>
        <position position="458"/>
    </location>
</feature>
<evidence type="ECO:0000256" key="5">
    <source>
        <dbReference type="ARBA" id="ARBA00022840"/>
    </source>
</evidence>
<dbReference type="NCBIfam" id="TIGR01059">
    <property type="entry name" value="gyrB"/>
    <property type="match status" value="1"/>
</dbReference>
<accession>A0AAE6WYD4</accession>
<dbReference type="GO" id="GO:0006265">
    <property type="term" value="P:DNA topological change"/>
    <property type="evidence" value="ECO:0007669"/>
    <property type="project" value="UniProtKB-UniRule"/>
</dbReference>
<evidence type="ECO:0000256" key="1">
    <source>
        <dbReference type="ARBA" id="ARBA00000185"/>
    </source>
</evidence>
<dbReference type="GO" id="GO:0034335">
    <property type="term" value="F:DNA negative supercoiling activity"/>
    <property type="evidence" value="ECO:0007669"/>
    <property type="project" value="UniProtKB-ARBA"/>
</dbReference>
<dbReference type="FunFam" id="3.30.230.10:FF:000005">
    <property type="entry name" value="DNA gyrase subunit B"/>
    <property type="match status" value="1"/>
</dbReference>
<protein>
    <recommendedName>
        <fullName evidence="11">DNA gyrase subunit B</fullName>
        <ecNumber evidence="11">5.6.2.2</ecNumber>
    </recommendedName>
</protein>